<evidence type="ECO:0000256" key="1">
    <source>
        <dbReference type="ARBA" id="ARBA00006847"/>
    </source>
</evidence>
<keyword evidence="5" id="KW-0378">Hydrolase</keyword>
<keyword evidence="6" id="KW-0347">Helicase</keyword>
<dbReference type="NCBIfam" id="TIGR01596">
    <property type="entry name" value="cas3_HD"/>
    <property type="match status" value="1"/>
</dbReference>
<evidence type="ECO:0000256" key="7">
    <source>
        <dbReference type="ARBA" id="ARBA00022840"/>
    </source>
</evidence>
<dbReference type="GO" id="GO:0004519">
    <property type="term" value="F:endonuclease activity"/>
    <property type="evidence" value="ECO:0007669"/>
    <property type="project" value="UniProtKB-KW"/>
</dbReference>
<dbReference type="Gene3D" id="1.10.3210.30">
    <property type="match status" value="1"/>
</dbReference>
<keyword evidence="4" id="KW-0547">Nucleotide-binding</keyword>
<evidence type="ECO:0000256" key="6">
    <source>
        <dbReference type="ARBA" id="ARBA00022806"/>
    </source>
</evidence>
<evidence type="ECO:0000256" key="8">
    <source>
        <dbReference type="ARBA" id="ARBA00023118"/>
    </source>
</evidence>
<comment type="caution">
    <text evidence="10">The sequence shown here is derived from an EMBL/GenBank/DDBJ whole genome shotgun (WGS) entry which is preliminary data.</text>
</comment>
<organism evidence="10 11">
    <name type="scientific">Adlercreutzia caecimuris</name>
    <dbReference type="NCBI Taxonomy" id="671266"/>
    <lineage>
        <taxon>Bacteria</taxon>
        <taxon>Bacillati</taxon>
        <taxon>Actinomycetota</taxon>
        <taxon>Coriobacteriia</taxon>
        <taxon>Eggerthellales</taxon>
        <taxon>Eggerthellaceae</taxon>
        <taxon>Adlercreutzia</taxon>
    </lineage>
</organism>
<dbReference type="RefSeq" id="WP_136436051.1">
    <property type="nucleotide sequence ID" value="NZ_SSTJ01000023.1"/>
</dbReference>
<proteinExistence type="inferred from homology"/>
<comment type="similarity">
    <text evidence="1">In the N-terminal section; belongs to the CRISPR-associated nuclease Cas3-HD family.</text>
</comment>
<dbReference type="InterPro" id="IPR027417">
    <property type="entry name" value="P-loop_NTPase"/>
</dbReference>
<dbReference type="SUPFAM" id="SSF109604">
    <property type="entry name" value="HD-domain/PDEase-like"/>
    <property type="match status" value="1"/>
</dbReference>
<evidence type="ECO:0000256" key="2">
    <source>
        <dbReference type="ARBA" id="ARBA00009046"/>
    </source>
</evidence>
<keyword evidence="7" id="KW-0067">ATP-binding</keyword>
<dbReference type="SUPFAM" id="SSF52540">
    <property type="entry name" value="P-loop containing nucleoside triphosphate hydrolases"/>
    <property type="match status" value="1"/>
</dbReference>
<dbReference type="Gene3D" id="3.40.50.300">
    <property type="entry name" value="P-loop containing nucleotide triphosphate hydrolases"/>
    <property type="match status" value="2"/>
</dbReference>
<dbReference type="Pfam" id="PF00270">
    <property type="entry name" value="DEAD"/>
    <property type="match status" value="1"/>
</dbReference>
<evidence type="ECO:0000313" key="11">
    <source>
        <dbReference type="Proteomes" id="UP000308978"/>
    </source>
</evidence>
<dbReference type="Pfam" id="PF01966">
    <property type="entry name" value="HD"/>
    <property type="match status" value="1"/>
</dbReference>
<accession>A0A4S4FXC9</accession>
<protein>
    <submittedName>
        <fullName evidence="10">CRISPR-associated endonuclease Cas3</fullName>
    </submittedName>
</protein>
<dbReference type="GO" id="GO:0004386">
    <property type="term" value="F:helicase activity"/>
    <property type="evidence" value="ECO:0007669"/>
    <property type="project" value="UniProtKB-KW"/>
</dbReference>
<keyword evidence="3" id="KW-0479">Metal-binding</keyword>
<dbReference type="InterPro" id="IPR011545">
    <property type="entry name" value="DEAD/DEAH_box_helicase_dom"/>
</dbReference>
<dbReference type="InterPro" id="IPR014001">
    <property type="entry name" value="Helicase_ATP-bd"/>
</dbReference>
<dbReference type="GO" id="GO:0051607">
    <property type="term" value="P:defense response to virus"/>
    <property type="evidence" value="ECO:0007669"/>
    <property type="project" value="UniProtKB-KW"/>
</dbReference>
<dbReference type="SMART" id="SM00487">
    <property type="entry name" value="DEXDc"/>
    <property type="match status" value="1"/>
</dbReference>
<evidence type="ECO:0000256" key="5">
    <source>
        <dbReference type="ARBA" id="ARBA00022801"/>
    </source>
</evidence>
<keyword evidence="10" id="KW-0255">Endonuclease</keyword>
<dbReference type="PROSITE" id="PS51643">
    <property type="entry name" value="HD_CAS3"/>
    <property type="match status" value="1"/>
</dbReference>
<dbReference type="GO" id="GO:0016787">
    <property type="term" value="F:hydrolase activity"/>
    <property type="evidence" value="ECO:0007669"/>
    <property type="project" value="UniProtKB-KW"/>
</dbReference>
<dbReference type="InterPro" id="IPR038257">
    <property type="entry name" value="CRISPR-assoc_Cas3_HD_sf"/>
</dbReference>
<evidence type="ECO:0000259" key="9">
    <source>
        <dbReference type="PROSITE" id="PS51643"/>
    </source>
</evidence>
<dbReference type="Pfam" id="PF22590">
    <property type="entry name" value="Cas3-like_C_2"/>
    <property type="match status" value="1"/>
</dbReference>
<sequence>MFLAHIAEDGREEAVEDHLCAVAERAADFAARFGSEGWAYNMGVLHDIGKYTDAFQRRIKENGPRVDHSTAGASIMADSGDLGALLAYAIAGHHAGLPDGCPTGENIQRETQDSTLTKRLERFRAENSSGATWLNRAPFKRLGLRGSPGTPTPLVGAQKSGGYGAGFWVRMMFSCLVDADFLATEEFMQGHERKSLPSASAAELRDTLEDRLSMFYPPRTPLNELRCRILDDCRAAATGQPGFYALTVPTGGGKTLGSLRFALNQAALSGHLGAKVIYAVPYTSIIEQNADVIRGMIGREQVLEHHSGFDFDSVDEKPEGQEHVVAHNRERPTGLGDALRLAAENWDAPVVVTTNVQLFESLHSNRTSKCRKLHNLAKSVIVLDEAQMLPVEYLKPCLAALEELVAHYGCTVVFCTATQPALDGIIEDLPRPVEISQAGLDSFEKLRRVTYCLEGELDDARLAERLRNEKQVLCILDNRKQTRVVFESLDDDGTYHLSTLMHPEHRRTVISEIRQRLKEGLPCRVISTSLVEAGVDLDFPVVYRAMSGLDSIVQAAGRCNRNDGRSSSESLVHIFEPDDSYRRPREVSQRAAVGRSVLRSVGYADGGGGLIEIDLGSPEIMREYFARLYDIRRDGMDKGGAYKKLANDRGGWGSYPFKSVAEEFKLIESADCSVIVPSEAIEEEIELLREGVAGRNAMRRLRQYSVNVYRANLPSLAGSVEQVAEDAFLLVNADRYSSACGLDLTDRHGEGLMW</sequence>
<dbReference type="GO" id="GO:0046872">
    <property type="term" value="F:metal ion binding"/>
    <property type="evidence" value="ECO:0007669"/>
    <property type="project" value="UniProtKB-KW"/>
</dbReference>
<feature type="domain" description="HD Cas3-type" evidence="9">
    <location>
        <begin position="8"/>
        <end position="182"/>
    </location>
</feature>
<dbReference type="Proteomes" id="UP000308978">
    <property type="component" value="Unassembled WGS sequence"/>
</dbReference>
<dbReference type="InterPro" id="IPR006674">
    <property type="entry name" value="HD_domain"/>
</dbReference>
<keyword evidence="10" id="KW-0540">Nuclease</keyword>
<dbReference type="CDD" id="cd17930">
    <property type="entry name" value="DEXHc_cas3"/>
    <property type="match status" value="1"/>
</dbReference>
<dbReference type="EMBL" id="SSTJ01000023">
    <property type="protein sequence ID" value="THG34792.1"/>
    <property type="molecule type" value="Genomic_DNA"/>
</dbReference>
<evidence type="ECO:0000313" key="10">
    <source>
        <dbReference type="EMBL" id="THG34792.1"/>
    </source>
</evidence>
<dbReference type="InterPro" id="IPR006483">
    <property type="entry name" value="CRISPR-assoc_Cas3_HD"/>
</dbReference>
<keyword evidence="8" id="KW-0051">Antiviral defense</keyword>
<name>A0A4S4FXC9_9ACTN</name>
<evidence type="ECO:0000256" key="4">
    <source>
        <dbReference type="ARBA" id="ARBA00022741"/>
    </source>
</evidence>
<comment type="similarity">
    <text evidence="2">In the central section; belongs to the CRISPR-associated helicase Cas3 family.</text>
</comment>
<dbReference type="GO" id="GO:0003676">
    <property type="term" value="F:nucleic acid binding"/>
    <property type="evidence" value="ECO:0007669"/>
    <property type="project" value="InterPro"/>
</dbReference>
<dbReference type="AlphaFoldDB" id="A0A4S4FXC9"/>
<reference evidence="10 11" key="1">
    <citation type="submission" date="2019-04" db="EMBL/GenBank/DDBJ databases">
        <title>Microbes associate with the intestines of laboratory mice.</title>
        <authorList>
            <person name="Navarre W."/>
            <person name="Wong E."/>
            <person name="Huang K.C."/>
            <person name="Tropini C."/>
            <person name="Ng K."/>
            <person name="Yu B."/>
        </authorList>
    </citation>
    <scope>NUCLEOTIDE SEQUENCE [LARGE SCALE GENOMIC DNA]</scope>
    <source>
        <strain evidence="10 11">NM80_B27</strain>
    </source>
</reference>
<dbReference type="InterPro" id="IPR054712">
    <property type="entry name" value="Cas3-like_dom"/>
</dbReference>
<evidence type="ECO:0000256" key="3">
    <source>
        <dbReference type="ARBA" id="ARBA00022723"/>
    </source>
</evidence>
<dbReference type="CDD" id="cd09641">
    <property type="entry name" value="Cas3''_I"/>
    <property type="match status" value="1"/>
</dbReference>
<gene>
    <name evidence="10" type="ORF">E5986_11315</name>
</gene>
<dbReference type="GO" id="GO:0005524">
    <property type="term" value="F:ATP binding"/>
    <property type="evidence" value="ECO:0007669"/>
    <property type="project" value="UniProtKB-KW"/>
</dbReference>